<gene>
    <name evidence="1" type="ORF">M8818_007258</name>
</gene>
<sequence length="793" mass="86112">MAAILGGIAALALAGQAFAQLEGRGFPDCINGPLKNNTVCDTSADPLARATALISLFTLEEKLNNTGHVSPGVPRLGLPAYTWWQEALHGVASSPGVNFSTSGNYSYATSFPQPILMGAAFDDDLITAVATVISTEARAFNNDDRAGLDYWTPNINPFKDPRWGRGQETPGEDPYHLSSYVHALINGLQGGEDPKYKRIVATCKHFVAYDMESWNGNYRYQFDAQIDSQDLAEYYMPPFQSCARDSNVGAFMCSYNAVNGVPTCADPYLLQTILREHWGWTNEQQWVTSDCDAVQNIFLPHNYTQTREEAAAVALNAGTDLDCGTYYQHHLPAAFEQGLFNESTLDMSLIRQYSSLVRLGYFDGDLVPYRNLTFADVSTPQSQQLALQAAEEGITLLKNDGLLPMKIDNSTKIALIGDWANATTQMQGNYAGIAPYLHSPLYAAQQLGATVNYAYGPGFGDPTTDSWNSIWAAANASDIIIYVGGIDNSVESEGMDRNTIAWTGTQLDAIGELAMYGKPMLLFQMGGGQIDSSPIANNPNISALLWGGYPGQDGGVAMFNIITGKTAPAGRLPTTQYPANYIAQVPMTNMSLRPGENNPGRTYKWYNGTAVFEFGYGMHYTNFSATAPTMSNCNFTISNLMANCTEQYKDRCAFTTLDFEVKNTGSVDSDYVALGFLTGSFGPQPYPKKSLVKYTRLHGVSAGSSQAASLALTLGSLARVDDMGNTVLYPGDYSLMLDTQPLAYVNFTLSGSPAVLDQWPQRPAATHQTSNYFVGGFGTEPLEDPMENVPAGY</sequence>
<proteinExistence type="predicted"/>
<accession>A0ACC3S5H6</accession>
<comment type="caution">
    <text evidence="1">The sequence shown here is derived from an EMBL/GenBank/DDBJ whole genome shotgun (WGS) entry which is preliminary data.</text>
</comment>
<keyword evidence="2" id="KW-1185">Reference proteome</keyword>
<reference evidence="1" key="1">
    <citation type="submission" date="2024-02" db="EMBL/GenBank/DDBJ databases">
        <title>Metagenome Assembled Genome of Zalaria obscura JY119.</title>
        <authorList>
            <person name="Vighnesh L."/>
            <person name="Jagadeeshwari U."/>
            <person name="Venkata Ramana C."/>
            <person name="Sasikala C."/>
        </authorList>
    </citation>
    <scope>NUCLEOTIDE SEQUENCE</scope>
    <source>
        <strain evidence="1">JY119</strain>
    </source>
</reference>
<protein>
    <submittedName>
        <fullName evidence="1">Uncharacterized protein</fullName>
    </submittedName>
</protein>
<organism evidence="1 2">
    <name type="scientific">Zalaria obscura</name>
    <dbReference type="NCBI Taxonomy" id="2024903"/>
    <lineage>
        <taxon>Eukaryota</taxon>
        <taxon>Fungi</taxon>
        <taxon>Dikarya</taxon>
        <taxon>Ascomycota</taxon>
        <taxon>Pezizomycotina</taxon>
        <taxon>Dothideomycetes</taxon>
        <taxon>Dothideomycetidae</taxon>
        <taxon>Dothideales</taxon>
        <taxon>Zalariaceae</taxon>
        <taxon>Zalaria</taxon>
    </lineage>
</organism>
<name>A0ACC3S5H6_9PEZI</name>
<dbReference type="EMBL" id="JAMKPW020000042">
    <property type="protein sequence ID" value="KAK8196105.1"/>
    <property type="molecule type" value="Genomic_DNA"/>
</dbReference>
<evidence type="ECO:0000313" key="2">
    <source>
        <dbReference type="Proteomes" id="UP001320706"/>
    </source>
</evidence>
<dbReference type="Proteomes" id="UP001320706">
    <property type="component" value="Unassembled WGS sequence"/>
</dbReference>
<evidence type="ECO:0000313" key="1">
    <source>
        <dbReference type="EMBL" id="KAK8196105.1"/>
    </source>
</evidence>